<reference evidence="2 3" key="1">
    <citation type="submission" date="2019-06" db="EMBL/GenBank/DDBJ databases">
        <title>Whole genome shotgun sequence of Streptomyces gardneri NBRC 12865.</title>
        <authorList>
            <person name="Hosoyama A."/>
            <person name="Uohara A."/>
            <person name="Ohji S."/>
            <person name="Ichikawa N."/>
        </authorList>
    </citation>
    <scope>NUCLEOTIDE SEQUENCE [LARGE SCALE GENOMIC DNA]</scope>
    <source>
        <strain evidence="2 3">NBRC 12865</strain>
    </source>
</reference>
<evidence type="ECO:0000256" key="1">
    <source>
        <dbReference type="SAM" id="MobiDB-lite"/>
    </source>
</evidence>
<feature type="region of interest" description="Disordered" evidence="1">
    <location>
        <begin position="31"/>
        <end position="66"/>
    </location>
</feature>
<organism evidence="2 3">
    <name type="scientific">Streptomyces gardneri</name>
    <dbReference type="NCBI Taxonomy" id="66892"/>
    <lineage>
        <taxon>Bacteria</taxon>
        <taxon>Bacillati</taxon>
        <taxon>Actinomycetota</taxon>
        <taxon>Actinomycetes</taxon>
        <taxon>Kitasatosporales</taxon>
        <taxon>Streptomycetaceae</taxon>
        <taxon>Streptomyces</taxon>
    </lineage>
</organism>
<keyword evidence="3" id="KW-1185">Reference proteome</keyword>
<gene>
    <name evidence="2" type="ORF">SGA01_76640</name>
</gene>
<dbReference type="AlphaFoldDB" id="A0A4Y3RXN1"/>
<feature type="compositionally biased region" description="Pro residues" evidence="1">
    <location>
        <begin position="34"/>
        <end position="44"/>
    </location>
</feature>
<evidence type="ECO:0000313" key="2">
    <source>
        <dbReference type="EMBL" id="GEB62059.1"/>
    </source>
</evidence>
<dbReference type="EMBL" id="BJMN01000077">
    <property type="protein sequence ID" value="GEB62059.1"/>
    <property type="molecule type" value="Genomic_DNA"/>
</dbReference>
<sequence length="66" mass="7445">MPLAMFRHRLDEPEPVKLEALLALDRDDGFSPLPRLPRTPPRNPLPLYATPTGTVSLAPDRWGTNR</sequence>
<name>A0A4Y3RXN1_9ACTN</name>
<comment type="caution">
    <text evidence="2">The sequence shown here is derived from an EMBL/GenBank/DDBJ whole genome shotgun (WGS) entry which is preliminary data.</text>
</comment>
<evidence type="ECO:0000313" key="3">
    <source>
        <dbReference type="Proteomes" id="UP000315226"/>
    </source>
</evidence>
<dbReference type="Proteomes" id="UP000315226">
    <property type="component" value="Unassembled WGS sequence"/>
</dbReference>
<accession>A0A4Y3RXN1</accession>
<protein>
    <submittedName>
        <fullName evidence="2">Uncharacterized protein</fullName>
    </submittedName>
</protein>
<proteinExistence type="predicted"/>